<keyword evidence="3" id="KW-1185">Reference proteome</keyword>
<evidence type="ECO:0000313" key="2">
    <source>
        <dbReference type="EMBL" id="MPC38011.1"/>
    </source>
</evidence>
<gene>
    <name evidence="2" type="ORF">E2C01_031509</name>
</gene>
<dbReference type="Proteomes" id="UP000324222">
    <property type="component" value="Unassembled WGS sequence"/>
</dbReference>
<reference evidence="2 3" key="1">
    <citation type="submission" date="2019-05" db="EMBL/GenBank/DDBJ databases">
        <title>Another draft genome of Portunus trituberculatus and its Hox gene families provides insights of decapod evolution.</title>
        <authorList>
            <person name="Jeong J.-H."/>
            <person name="Song I."/>
            <person name="Kim S."/>
            <person name="Choi T."/>
            <person name="Kim D."/>
            <person name="Ryu S."/>
            <person name="Kim W."/>
        </authorList>
    </citation>
    <scope>NUCLEOTIDE SEQUENCE [LARGE SCALE GENOMIC DNA]</scope>
    <source>
        <tissue evidence="2">Muscle</tissue>
    </source>
</reference>
<feature type="region of interest" description="Disordered" evidence="1">
    <location>
        <begin position="22"/>
        <end position="54"/>
    </location>
</feature>
<sequence>MQQLLCKIKIRYTSIFEYNRDCGRNGGNKTEHKGDTSDVRTIKENHSTKETPQISEHAKIGNLNNDFKRRMEATVRGT</sequence>
<evidence type="ECO:0000256" key="1">
    <source>
        <dbReference type="SAM" id="MobiDB-lite"/>
    </source>
</evidence>
<feature type="compositionally biased region" description="Basic and acidic residues" evidence="1">
    <location>
        <begin position="22"/>
        <end position="49"/>
    </location>
</feature>
<evidence type="ECO:0000313" key="3">
    <source>
        <dbReference type="Proteomes" id="UP000324222"/>
    </source>
</evidence>
<dbReference type="AlphaFoldDB" id="A0A5B7ETN9"/>
<dbReference type="EMBL" id="VSRR010003949">
    <property type="protein sequence ID" value="MPC38011.1"/>
    <property type="molecule type" value="Genomic_DNA"/>
</dbReference>
<accession>A0A5B7ETN9</accession>
<proteinExistence type="predicted"/>
<comment type="caution">
    <text evidence="2">The sequence shown here is derived from an EMBL/GenBank/DDBJ whole genome shotgun (WGS) entry which is preliminary data.</text>
</comment>
<organism evidence="2 3">
    <name type="scientific">Portunus trituberculatus</name>
    <name type="common">Swimming crab</name>
    <name type="synonym">Neptunus trituberculatus</name>
    <dbReference type="NCBI Taxonomy" id="210409"/>
    <lineage>
        <taxon>Eukaryota</taxon>
        <taxon>Metazoa</taxon>
        <taxon>Ecdysozoa</taxon>
        <taxon>Arthropoda</taxon>
        <taxon>Crustacea</taxon>
        <taxon>Multicrustacea</taxon>
        <taxon>Malacostraca</taxon>
        <taxon>Eumalacostraca</taxon>
        <taxon>Eucarida</taxon>
        <taxon>Decapoda</taxon>
        <taxon>Pleocyemata</taxon>
        <taxon>Brachyura</taxon>
        <taxon>Eubrachyura</taxon>
        <taxon>Portunoidea</taxon>
        <taxon>Portunidae</taxon>
        <taxon>Portuninae</taxon>
        <taxon>Portunus</taxon>
    </lineage>
</organism>
<protein>
    <submittedName>
        <fullName evidence="2">Uncharacterized protein</fullName>
    </submittedName>
</protein>
<name>A0A5B7ETN9_PORTR</name>